<evidence type="ECO:0000259" key="2">
    <source>
        <dbReference type="Pfam" id="PF02350"/>
    </source>
</evidence>
<dbReference type="AlphaFoldDB" id="A0A511DLD6"/>
<organism evidence="3 4">
    <name type="scientific">Pseudonocardia sulfidoxydans NBRC 16205</name>
    <dbReference type="NCBI Taxonomy" id="1223511"/>
    <lineage>
        <taxon>Bacteria</taxon>
        <taxon>Bacillati</taxon>
        <taxon>Actinomycetota</taxon>
        <taxon>Actinomycetes</taxon>
        <taxon>Pseudonocardiales</taxon>
        <taxon>Pseudonocardiaceae</taxon>
        <taxon>Pseudonocardia</taxon>
    </lineage>
</organism>
<accession>A0A511DLD6</accession>
<evidence type="ECO:0000256" key="1">
    <source>
        <dbReference type="RuleBase" id="RU003513"/>
    </source>
</evidence>
<dbReference type="InterPro" id="IPR029767">
    <property type="entry name" value="WecB-like"/>
</dbReference>
<dbReference type="CDD" id="cd03786">
    <property type="entry name" value="GTB_UDP-GlcNAc_2-Epimerase"/>
    <property type="match status" value="1"/>
</dbReference>
<feature type="domain" description="UDP-N-acetylglucosamine 2-epimerase" evidence="2">
    <location>
        <begin position="23"/>
        <end position="351"/>
    </location>
</feature>
<dbReference type="PANTHER" id="PTHR43174:SF1">
    <property type="entry name" value="UDP-N-ACETYLGLUCOSAMINE 2-EPIMERASE"/>
    <property type="match status" value="1"/>
</dbReference>
<dbReference type="PANTHER" id="PTHR43174">
    <property type="entry name" value="UDP-N-ACETYLGLUCOSAMINE 2-EPIMERASE"/>
    <property type="match status" value="1"/>
</dbReference>
<comment type="similarity">
    <text evidence="1">Belongs to the UDP-N-acetylglucosamine 2-epimerase family.</text>
</comment>
<evidence type="ECO:0000313" key="3">
    <source>
        <dbReference type="EMBL" id="GEL25620.1"/>
    </source>
</evidence>
<gene>
    <name evidence="3" type="ORF">PSU4_45740</name>
</gene>
<protein>
    <submittedName>
        <fullName evidence="3">UDP-N-acetylglucosamine 2-epimerase (Non-hydrolyzing)</fullName>
    </submittedName>
</protein>
<dbReference type="EMBL" id="BJVJ01000059">
    <property type="protein sequence ID" value="GEL25620.1"/>
    <property type="molecule type" value="Genomic_DNA"/>
</dbReference>
<name>A0A511DLD6_9PSEU</name>
<proteinExistence type="inferred from homology"/>
<dbReference type="NCBIfam" id="TIGR00236">
    <property type="entry name" value="wecB"/>
    <property type="match status" value="1"/>
</dbReference>
<dbReference type="SUPFAM" id="SSF53756">
    <property type="entry name" value="UDP-Glycosyltransferase/glycogen phosphorylase"/>
    <property type="match status" value="1"/>
</dbReference>
<dbReference type="Proteomes" id="UP000321685">
    <property type="component" value="Unassembled WGS sequence"/>
</dbReference>
<dbReference type="Pfam" id="PF02350">
    <property type="entry name" value="Epimerase_2"/>
    <property type="match status" value="1"/>
</dbReference>
<keyword evidence="4" id="KW-1185">Reference proteome</keyword>
<sequence>MKLLVPFGTRPEIVKLAPVVRELRATGGDVVVAATGQHHDPGLTDVFHAELGVHPDIVASPGDVAARRLGDIVGDALETVASVRPDAVLVLGDTHTVPAYCLAARNHRVPVIHLEAGMRSFNPTSVEEVNRRVAAATASLHLAPTDIARRFLLAEGVAPERVAVVGNPVLDALRIVGAARRDPAQRAGVLLTAHRATNVDDPQRLAQLVQLVHDLGTQVGHVTFPVHPRTRDSLRRNGLWDALTSADVTVTDPVPYRVMIALVAAAAVVVTDSGGLQEEASWLGVPVVVLRRSTPRWEGVHAGSAVLTGLDAARALKAALDLTDPATRDRVAAMDCPYGDGHTAERVARLLHDPATAALLRFDEPDFVDREPPA</sequence>
<dbReference type="Gene3D" id="3.40.50.2000">
    <property type="entry name" value="Glycogen Phosphorylase B"/>
    <property type="match status" value="2"/>
</dbReference>
<dbReference type="RefSeq" id="WP_147112159.1">
    <property type="nucleotide sequence ID" value="NZ_BJVJ01000059.1"/>
</dbReference>
<dbReference type="InterPro" id="IPR003331">
    <property type="entry name" value="UDP_GlcNAc_Epimerase_2_dom"/>
</dbReference>
<evidence type="ECO:0000313" key="4">
    <source>
        <dbReference type="Proteomes" id="UP000321685"/>
    </source>
</evidence>
<keyword evidence="1" id="KW-0413">Isomerase</keyword>
<dbReference type="OrthoDB" id="9803238at2"/>
<reference evidence="3 4" key="1">
    <citation type="submission" date="2019-07" db="EMBL/GenBank/DDBJ databases">
        <title>Whole genome shotgun sequence of Pseudonocardia sulfidoxydans NBRC 16205.</title>
        <authorList>
            <person name="Hosoyama A."/>
            <person name="Uohara A."/>
            <person name="Ohji S."/>
            <person name="Ichikawa N."/>
        </authorList>
    </citation>
    <scope>NUCLEOTIDE SEQUENCE [LARGE SCALE GENOMIC DNA]</scope>
    <source>
        <strain evidence="3 4">NBRC 16205</strain>
    </source>
</reference>
<comment type="caution">
    <text evidence="3">The sequence shown here is derived from an EMBL/GenBank/DDBJ whole genome shotgun (WGS) entry which is preliminary data.</text>
</comment>
<dbReference type="GO" id="GO:0016853">
    <property type="term" value="F:isomerase activity"/>
    <property type="evidence" value="ECO:0007669"/>
    <property type="project" value="UniProtKB-KW"/>
</dbReference>